<dbReference type="EMBL" id="JAKUCV010000852">
    <property type="protein sequence ID" value="KAJ4848639.1"/>
    <property type="molecule type" value="Genomic_DNA"/>
</dbReference>
<protein>
    <recommendedName>
        <fullName evidence="6">Geranylgeranyl transferase type-2 subunit alpha</fullName>
        <ecNumber evidence="6">2.5.1.60</ecNumber>
    </recommendedName>
    <alternativeName>
        <fullName evidence="6">Geranylgeranyl transferase type II subunit alpha</fullName>
    </alternativeName>
</protein>
<reference evidence="7" key="1">
    <citation type="submission" date="2022-02" db="EMBL/GenBank/DDBJ databases">
        <authorList>
            <person name="Henning P.M."/>
            <person name="McCubbin A.G."/>
            <person name="Shore J.S."/>
        </authorList>
    </citation>
    <scope>NUCLEOTIDE SEQUENCE</scope>
    <source>
        <strain evidence="7">F60SS</strain>
        <tissue evidence="7">Leaves</tissue>
    </source>
</reference>
<evidence type="ECO:0000256" key="2">
    <source>
        <dbReference type="ARBA" id="ARBA00022602"/>
    </source>
</evidence>
<keyword evidence="8" id="KW-1185">Reference proteome</keyword>
<dbReference type="FunFam" id="3.80.10.10:FF:000756">
    <property type="entry name" value="Rab geranylgeranyl transferase like protein"/>
    <property type="match status" value="1"/>
</dbReference>
<dbReference type="Proteomes" id="UP001141552">
    <property type="component" value="Unassembled WGS sequence"/>
</dbReference>
<name>A0A9Q0JNW7_9ROSI</name>
<dbReference type="GO" id="GO:0005968">
    <property type="term" value="C:Rab-protein geranylgeranyltransferase complex"/>
    <property type="evidence" value="ECO:0007669"/>
    <property type="project" value="TreeGrafter"/>
</dbReference>
<evidence type="ECO:0000256" key="5">
    <source>
        <dbReference type="ARBA" id="ARBA00047658"/>
    </source>
</evidence>
<reference evidence="7" key="2">
    <citation type="journal article" date="2023" name="Plants (Basel)">
        <title>Annotation of the Turnera subulata (Passifloraceae) Draft Genome Reveals the S-Locus Evolved after the Divergence of Turneroideae from Passifloroideae in a Stepwise Manner.</title>
        <authorList>
            <person name="Henning P.M."/>
            <person name="Roalson E.H."/>
            <person name="Mir W."/>
            <person name="McCubbin A.G."/>
            <person name="Shore J.S."/>
        </authorList>
    </citation>
    <scope>NUCLEOTIDE SEQUENCE</scope>
    <source>
        <strain evidence="7">F60SS</strain>
    </source>
</reference>
<dbReference type="SUPFAM" id="SSF52058">
    <property type="entry name" value="L domain-like"/>
    <property type="match status" value="1"/>
</dbReference>
<dbReference type="Pfam" id="PF01239">
    <property type="entry name" value="PPTA"/>
    <property type="match status" value="5"/>
</dbReference>
<dbReference type="InterPro" id="IPR002088">
    <property type="entry name" value="Prenyl_trans_a"/>
</dbReference>
<keyword evidence="2 6" id="KW-0637">Prenyltransferase</keyword>
<dbReference type="GO" id="GO:0097354">
    <property type="term" value="P:prenylation"/>
    <property type="evidence" value="ECO:0007669"/>
    <property type="project" value="UniProtKB-UniRule"/>
</dbReference>
<comment type="catalytic activity">
    <reaction evidence="5 6">
        <text>geranylgeranyl diphosphate + L-cysteinyl-[protein] = S-geranylgeranyl-L-cysteinyl-[protein] + diphosphate</text>
        <dbReference type="Rhea" id="RHEA:21240"/>
        <dbReference type="Rhea" id="RHEA-COMP:10131"/>
        <dbReference type="Rhea" id="RHEA-COMP:11537"/>
        <dbReference type="ChEBI" id="CHEBI:29950"/>
        <dbReference type="ChEBI" id="CHEBI:33019"/>
        <dbReference type="ChEBI" id="CHEBI:57533"/>
        <dbReference type="ChEBI" id="CHEBI:86021"/>
        <dbReference type="EC" id="2.5.1.60"/>
    </reaction>
</comment>
<dbReference type="InterPro" id="IPR032675">
    <property type="entry name" value="LRR_dom_sf"/>
</dbReference>
<dbReference type="PROSITE" id="PS51147">
    <property type="entry name" value="PFTA"/>
    <property type="match status" value="5"/>
</dbReference>
<dbReference type="EC" id="2.5.1.60" evidence="6"/>
<evidence type="ECO:0000313" key="8">
    <source>
        <dbReference type="Proteomes" id="UP001141552"/>
    </source>
</evidence>
<dbReference type="PANTHER" id="PTHR11129">
    <property type="entry name" value="PROTEIN FARNESYLTRANSFERASE ALPHA SUBUNIT/RAB GERANYLGERANYL TRANSFERASE ALPHA SUBUNIT"/>
    <property type="match status" value="1"/>
</dbReference>
<evidence type="ECO:0000256" key="6">
    <source>
        <dbReference type="RuleBase" id="RU367120"/>
    </source>
</evidence>
<dbReference type="SUPFAM" id="SSF48439">
    <property type="entry name" value="Protein prenylyltransferase"/>
    <property type="match status" value="1"/>
</dbReference>
<dbReference type="PROSITE" id="PS51450">
    <property type="entry name" value="LRR"/>
    <property type="match status" value="2"/>
</dbReference>
<evidence type="ECO:0000313" key="7">
    <source>
        <dbReference type="EMBL" id="KAJ4848639.1"/>
    </source>
</evidence>
<proteinExistence type="inferred from homology"/>
<dbReference type="Gene3D" id="1.25.40.120">
    <property type="entry name" value="Protein prenylyltransferase"/>
    <property type="match status" value="1"/>
</dbReference>
<comment type="function">
    <text evidence="6">Catalyzes the transfer of a geranyl-geranyl moiety from geranyl-geranyl pyrophosphate to cysteines occuring in specific C-terminal amino acid sequences.</text>
</comment>
<dbReference type="Gene3D" id="3.80.10.10">
    <property type="entry name" value="Ribonuclease Inhibitor"/>
    <property type="match status" value="1"/>
</dbReference>
<evidence type="ECO:0000256" key="1">
    <source>
        <dbReference type="ARBA" id="ARBA00006734"/>
    </source>
</evidence>
<evidence type="ECO:0000256" key="4">
    <source>
        <dbReference type="ARBA" id="ARBA00022737"/>
    </source>
</evidence>
<dbReference type="AlphaFoldDB" id="A0A9Q0JNW7"/>
<dbReference type="SMART" id="SM00365">
    <property type="entry name" value="LRR_SD22"/>
    <property type="match status" value="4"/>
</dbReference>
<dbReference type="PANTHER" id="PTHR11129:SF2">
    <property type="entry name" value="GERANYLGERANYL TRANSFERASE TYPE-2 SUBUNIT ALPHA"/>
    <property type="match status" value="1"/>
</dbReference>
<keyword evidence="3 6" id="KW-0808">Transferase</keyword>
<evidence type="ECO:0000256" key="3">
    <source>
        <dbReference type="ARBA" id="ARBA00022679"/>
    </source>
</evidence>
<gene>
    <name evidence="7" type="ORF">Tsubulata_035520</name>
</gene>
<sequence length="692" mass="77976">MHGRPRKSSKPEDPAAEAAKAQLIRDLQSQLLANHHNKIYTKEALDLSAELLSKNPEFYTAWNYRKLAVQHALDSDPDSADSVLAVELQLAQRALVKTNAKAYGAWHHRRWVLSKGHSSLDEELRLLDELQKRDERNFHAWNHRRFVVALMNRSDEDELEHTKNMIEKTISNYSAWHNRSVILSNLMKKKVQEFSQKDQVLAREYEFVREALFTDEEDQSGWFYHLWLLDQTVKSESPLLVSSWPGHGAEVILLRGSYSLDGSFASPFNIYKSDSGMLPLILYFNQAVKGVSSTTVTVSLGPNVNKDVVWKPLSAANSHVARVWVAQLSFADVELQSLEACSVEVTIGESSGIFSSSGCHYSHPSRLAFSVNVKASRTESGGSDLEHISWGNENFHLWKPHNLDLNFVPIDQLSIKDAHEQAPSTWQAEIIAEEIKHFRDLLDCKIGKLTVARLLTAHDALISSGTSVHSEEILRLYGNLMKVDPTHSLYYKDEHSLALLNQLTSRRESLLNHCFQYVDSASSNDNNLICLRLNNLSLSRLGSLEKLLWVEMLDLSNNELQSIEGLEALQLLSHLSLSKNKLGSFTALAPLRQLKAVKVLDISYNEIGAHSIDTTRYLCSSPLSHSIESDWDCKEIATDGVNVANYWEAFFVLKPLKNLTQLDVVGNAIADENFRLFLAKVLPSLKWLDGGS</sequence>
<accession>A0A9Q0JNW7</accession>
<dbReference type="OrthoDB" id="1658at2759"/>
<organism evidence="7 8">
    <name type="scientific">Turnera subulata</name>
    <dbReference type="NCBI Taxonomy" id="218843"/>
    <lineage>
        <taxon>Eukaryota</taxon>
        <taxon>Viridiplantae</taxon>
        <taxon>Streptophyta</taxon>
        <taxon>Embryophyta</taxon>
        <taxon>Tracheophyta</taxon>
        <taxon>Spermatophyta</taxon>
        <taxon>Magnoliopsida</taxon>
        <taxon>eudicotyledons</taxon>
        <taxon>Gunneridae</taxon>
        <taxon>Pentapetalae</taxon>
        <taxon>rosids</taxon>
        <taxon>fabids</taxon>
        <taxon>Malpighiales</taxon>
        <taxon>Passifloraceae</taxon>
        <taxon>Turnera</taxon>
    </lineage>
</organism>
<comment type="similarity">
    <text evidence="1 6">Belongs to the protein prenyltransferase subunit alpha family.</text>
</comment>
<comment type="caution">
    <text evidence="7">The sequence shown here is derived from an EMBL/GenBank/DDBJ whole genome shotgun (WGS) entry which is preliminary data.</text>
</comment>
<keyword evidence="4" id="KW-0677">Repeat</keyword>
<dbReference type="InterPro" id="IPR001611">
    <property type="entry name" value="Leu-rich_rpt"/>
</dbReference>
<dbReference type="GO" id="GO:0004663">
    <property type="term" value="F:Rab geranylgeranyltransferase activity"/>
    <property type="evidence" value="ECO:0007669"/>
    <property type="project" value="UniProtKB-UniRule"/>
</dbReference>